<accession>N1WIW5</accession>
<gene>
    <name evidence="1" type="ORF">LEP1GSC060_3373</name>
</gene>
<organism evidence="1 2">
    <name type="scientific">Leptospira weilii serovar Ranarum str. ICFT</name>
    <dbReference type="NCBI Taxonomy" id="1218598"/>
    <lineage>
        <taxon>Bacteria</taxon>
        <taxon>Pseudomonadati</taxon>
        <taxon>Spirochaetota</taxon>
        <taxon>Spirochaetia</taxon>
        <taxon>Leptospirales</taxon>
        <taxon>Leptospiraceae</taxon>
        <taxon>Leptospira</taxon>
    </lineage>
</organism>
<dbReference type="STRING" id="1218598.LEP1GSC060_3373"/>
<comment type="caution">
    <text evidence="1">The sequence shown here is derived from an EMBL/GenBank/DDBJ whole genome shotgun (WGS) entry which is preliminary data.</text>
</comment>
<dbReference type="EMBL" id="AOHC02000041">
    <property type="protein sequence ID" value="EMY77034.1"/>
    <property type="molecule type" value="Genomic_DNA"/>
</dbReference>
<name>N1WIW5_9LEPT</name>
<keyword evidence="2" id="KW-1185">Reference proteome</keyword>
<evidence type="ECO:0000313" key="1">
    <source>
        <dbReference type="EMBL" id="EMY77034.1"/>
    </source>
</evidence>
<evidence type="ECO:0000313" key="2">
    <source>
        <dbReference type="Proteomes" id="UP000012313"/>
    </source>
</evidence>
<reference evidence="1" key="1">
    <citation type="submission" date="2013-03" db="EMBL/GenBank/DDBJ databases">
        <authorList>
            <person name="Harkins D.M."/>
            <person name="Durkin A.S."/>
            <person name="Brinkac L.M."/>
            <person name="Haft D.H."/>
            <person name="Selengut J.D."/>
            <person name="Sanka R."/>
            <person name="DePew J."/>
            <person name="Purushe J."/>
            <person name="Hartskeerl R.A."/>
            <person name="Ahmed A."/>
            <person name="van der Linden H."/>
            <person name="Goris M.G.A."/>
            <person name="Vinetz J.M."/>
            <person name="Sutton G.G."/>
            <person name="Nierman W.C."/>
            <person name="Fouts D.E."/>
        </authorList>
    </citation>
    <scope>NUCLEOTIDE SEQUENCE [LARGE SCALE GENOMIC DNA]</scope>
    <source>
        <strain evidence="1">ICFT</strain>
    </source>
</reference>
<dbReference type="Proteomes" id="UP000012313">
    <property type="component" value="Unassembled WGS sequence"/>
</dbReference>
<protein>
    <submittedName>
        <fullName evidence="1">Uncharacterized protein</fullName>
    </submittedName>
</protein>
<sequence>MACRKDSDRGRAVEFLSGKVPNITIRKSELNRLSRKESLKLMTSCK</sequence>
<dbReference type="AlphaFoldDB" id="N1WIW5"/>
<proteinExistence type="predicted"/>